<dbReference type="Gene3D" id="1.10.10.10">
    <property type="entry name" value="Winged helix-like DNA-binding domain superfamily/Winged helix DNA-binding domain"/>
    <property type="match status" value="1"/>
</dbReference>
<reference evidence="1" key="2">
    <citation type="submission" date="2025-09" db="UniProtKB">
        <authorList>
            <consortium name="Ensembl"/>
        </authorList>
    </citation>
    <scope>IDENTIFICATION</scope>
</reference>
<name>A0A3B4B782_9GOBI</name>
<accession>A0A3B4B782</accession>
<organism evidence="1 2">
    <name type="scientific">Periophthalmus magnuspinnatus</name>
    <dbReference type="NCBI Taxonomy" id="409849"/>
    <lineage>
        <taxon>Eukaryota</taxon>
        <taxon>Metazoa</taxon>
        <taxon>Chordata</taxon>
        <taxon>Craniata</taxon>
        <taxon>Vertebrata</taxon>
        <taxon>Euteleostomi</taxon>
        <taxon>Actinopterygii</taxon>
        <taxon>Neopterygii</taxon>
        <taxon>Teleostei</taxon>
        <taxon>Neoteleostei</taxon>
        <taxon>Acanthomorphata</taxon>
        <taxon>Gobiaria</taxon>
        <taxon>Gobiiformes</taxon>
        <taxon>Gobioidei</taxon>
        <taxon>Gobiidae</taxon>
        <taxon>Oxudercinae</taxon>
        <taxon>Periophthalmus</taxon>
    </lineage>
</organism>
<evidence type="ECO:0000313" key="2">
    <source>
        <dbReference type="Proteomes" id="UP000261520"/>
    </source>
</evidence>
<dbReference type="Proteomes" id="UP000261520">
    <property type="component" value="Unplaced"/>
</dbReference>
<sequence length="95" mass="11361">MRKLKEISQDNRKKIVDLHKCLKVSCSSNQTIIHKYKHHGNVQPSSHSGRRWVLCPRDERALPLLQKKHRNKDLIFWRQKLKLNFLAIKSKCFMT</sequence>
<keyword evidence="2" id="KW-1185">Reference proteome</keyword>
<reference evidence="1" key="1">
    <citation type="submission" date="2025-08" db="UniProtKB">
        <authorList>
            <consortium name="Ensembl"/>
        </authorList>
    </citation>
    <scope>IDENTIFICATION</scope>
</reference>
<dbReference type="AlphaFoldDB" id="A0A3B4B782"/>
<dbReference type="InterPro" id="IPR036388">
    <property type="entry name" value="WH-like_DNA-bd_sf"/>
</dbReference>
<evidence type="ECO:0000313" key="1">
    <source>
        <dbReference type="Ensembl" id="ENSPMGP00000025348.1"/>
    </source>
</evidence>
<proteinExistence type="predicted"/>
<protein>
    <submittedName>
        <fullName evidence="1">Uncharacterized protein</fullName>
    </submittedName>
</protein>
<dbReference type="Ensembl" id="ENSPMGT00000026993.1">
    <property type="protein sequence ID" value="ENSPMGP00000025348.1"/>
    <property type="gene ID" value="ENSPMGG00000020455.1"/>
</dbReference>